<dbReference type="Gene3D" id="2.40.30.10">
    <property type="entry name" value="Translation factors"/>
    <property type="match status" value="1"/>
</dbReference>
<evidence type="ECO:0000313" key="3">
    <source>
        <dbReference type="Proteomes" id="UP000018763"/>
    </source>
</evidence>
<feature type="domain" description="FAD-binding FR-type" evidence="1">
    <location>
        <begin position="15"/>
        <end position="116"/>
    </location>
</feature>
<dbReference type="eggNOG" id="COG2375">
    <property type="taxonomic scope" value="Bacteria"/>
</dbReference>
<protein>
    <submittedName>
        <fullName evidence="2">Oxidoreductase</fullName>
    </submittedName>
</protein>
<accession>V5X8E5</accession>
<dbReference type="InterPro" id="IPR017927">
    <property type="entry name" value="FAD-bd_FR_type"/>
</dbReference>
<keyword evidence="3" id="KW-1185">Reference proteome</keyword>
<evidence type="ECO:0000313" key="2">
    <source>
        <dbReference type="EMBL" id="AHC23966.1"/>
    </source>
</evidence>
<dbReference type="InterPro" id="IPR013113">
    <property type="entry name" value="SIP_FAD-bd"/>
</dbReference>
<dbReference type="Proteomes" id="UP000018763">
    <property type="component" value="Chromosome"/>
</dbReference>
<dbReference type="GeneID" id="43448851"/>
<evidence type="ECO:0000259" key="1">
    <source>
        <dbReference type="PROSITE" id="PS51384"/>
    </source>
</evidence>
<dbReference type="EMBL" id="CP006936">
    <property type="protein sequence ID" value="AHC23966.1"/>
    <property type="molecule type" value="Genomic_DNA"/>
</dbReference>
<dbReference type="PANTHER" id="PTHR30157">
    <property type="entry name" value="FERRIC REDUCTASE, NADPH-DEPENDENT"/>
    <property type="match status" value="1"/>
</dbReference>
<dbReference type="Gene3D" id="3.40.50.80">
    <property type="entry name" value="Nucleotide-binding domain of ferredoxin-NADP reductase (FNR) module"/>
    <property type="match status" value="1"/>
</dbReference>
<proteinExistence type="predicted"/>
<name>V5X8E5_MYCNE</name>
<gene>
    <name evidence="2" type="ORF">D174_04935</name>
</gene>
<organism evidence="2 3">
    <name type="scientific">Mycolicibacterium neoaurum VKM Ac-1815D</name>
    <dbReference type="NCBI Taxonomy" id="700508"/>
    <lineage>
        <taxon>Bacteria</taxon>
        <taxon>Bacillati</taxon>
        <taxon>Actinomycetota</taxon>
        <taxon>Actinomycetes</taxon>
        <taxon>Mycobacteriales</taxon>
        <taxon>Mycobacteriaceae</taxon>
        <taxon>Mycolicibacterium</taxon>
    </lineage>
</organism>
<dbReference type="AlphaFoldDB" id="V5X8E5"/>
<sequence>MATLTARLSDLAADVLFTSVRVTEVTELTPKFLKVSLGCDAFTRAHWTPGDKLQLRPRRGSLAMRTYTPINWNPDEGTTDVVAYRHGDGPAVRWFDNAVAGVDAEIFGPSKSLDLSDTVTHTVFVGDETSIGLAYALQQLNPNGVFLYEAHEPEQLSNALAALGIDADSHILRKSADRRELLDHLFEAAAIGRTGASVDIVVTGDAATVNAVRRGLKARPDLALRIKARAYWASGCTGLS</sequence>
<dbReference type="PANTHER" id="PTHR30157:SF0">
    <property type="entry name" value="NADPH-DEPENDENT FERRIC-CHELATE REDUCTASE"/>
    <property type="match status" value="1"/>
</dbReference>
<dbReference type="InterPro" id="IPR039374">
    <property type="entry name" value="SIP_fam"/>
</dbReference>
<dbReference type="HOGENOM" id="CLU_085038_0_0_11"/>
<reference evidence="2 3" key="1">
    <citation type="journal article" date="2014" name="Genome Announc.">
        <title>Complete Genome Sequence of Sterol-Transforming Mycobacterium neoaurum Strain VKM Ac-1815D.</title>
        <authorList>
            <person name="Shtratnikova V.Y."/>
            <person name="Bragin E.Y."/>
            <person name="Dovbnya D.V."/>
            <person name="Pekov Y.A."/>
            <person name="Schelkunov M.I."/>
            <person name="Strizhov N."/>
            <person name="Ivashina T.V."/>
            <person name="Ashapkin V.V."/>
            <person name="Donova M.V."/>
        </authorList>
    </citation>
    <scope>NUCLEOTIDE SEQUENCE [LARGE SCALE GENOMIC DNA]</scope>
    <source>
        <strain evidence="2 3">VKM Ac-1815D</strain>
    </source>
</reference>
<dbReference type="GO" id="GO:0016491">
    <property type="term" value="F:oxidoreductase activity"/>
    <property type="evidence" value="ECO:0007669"/>
    <property type="project" value="InterPro"/>
</dbReference>
<dbReference type="PROSITE" id="PS51384">
    <property type="entry name" value="FAD_FR"/>
    <property type="match status" value="1"/>
</dbReference>
<dbReference type="InterPro" id="IPR039261">
    <property type="entry name" value="FNR_nucleotide-bd"/>
</dbReference>
<dbReference type="KEGG" id="mne:D174_04935"/>
<dbReference type="RefSeq" id="WP_019513707.1">
    <property type="nucleotide sequence ID" value="NC_023036.2"/>
</dbReference>
<dbReference type="SUPFAM" id="SSF63380">
    <property type="entry name" value="Riboflavin synthase domain-like"/>
    <property type="match status" value="1"/>
</dbReference>
<dbReference type="InterPro" id="IPR017938">
    <property type="entry name" value="Riboflavin_synthase-like_b-brl"/>
</dbReference>
<dbReference type="Pfam" id="PF08021">
    <property type="entry name" value="FAD_binding_9"/>
    <property type="match status" value="1"/>
</dbReference>